<dbReference type="PANTHER" id="PTHR43289:SF34">
    <property type="entry name" value="SERINE_THREONINE-PROTEIN KINASE YBDM-RELATED"/>
    <property type="match status" value="1"/>
</dbReference>
<dbReference type="EC" id="2.7.11.1" evidence="8"/>
<dbReference type="PROSITE" id="PS00107">
    <property type="entry name" value="PROTEIN_KINASE_ATP"/>
    <property type="match status" value="1"/>
</dbReference>
<dbReference type="SUPFAM" id="SSF56112">
    <property type="entry name" value="Protein kinase-like (PK-like)"/>
    <property type="match status" value="1"/>
</dbReference>
<keyword evidence="1 8" id="KW-0808">Transferase</keyword>
<comment type="caution">
    <text evidence="8">The sequence shown here is derived from an EMBL/GenBank/DDBJ whole genome shotgun (WGS) entry which is preliminary data.</text>
</comment>
<dbReference type="PROSITE" id="PS00108">
    <property type="entry name" value="PROTEIN_KINASE_ST"/>
    <property type="match status" value="1"/>
</dbReference>
<dbReference type="PANTHER" id="PTHR43289">
    <property type="entry name" value="MITOGEN-ACTIVATED PROTEIN KINASE KINASE KINASE 20-RELATED"/>
    <property type="match status" value="1"/>
</dbReference>
<evidence type="ECO:0000256" key="6">
    <source>
        <dbReference type="SAM" id="MobiDB-lite"/>
    </source>
</evidence>
<dbReference type="SMART" id="SM00220">
    <property type="entry name" value="S_TKc"/>
    <property type="match status" value="1"/>
</dbReference>
<dbReference type="InterPro" id="IPR000719">
    <property type="entry name" value="Prot_kinase_dom"/>
</dbReference>
<keyword evidence="9" id="KW-1185">Reference proteome</keyword>
<dbReference type="GO" id="GO:0004674">
    <property type="term" value="F:protein serine/threonine kinase activity"/>
    <property type="evidence" value="ECO:0007669"/>
    <property type="project" value="UniProtKB-EC"/>
</dbReference>
<proteinExistence type="predicted"/>
<feature type="binding site" evidence="5">
    <location>
        <position position="54"/>
    </location>
    <ligand>
        <name>ATP</name>
        <dbReference type="ChEBI" id="CHEBI:30616"/>
    </ligand>
</feature>
<evidence type="ECO:0000256" key="5">
    <source>
        <dbReference type="PROSITE-ProRule" id="PRU10141"/>
    </source>
</evidence>
<dbReference type="Proteomes" id="UP001553843">
    <property type="component" value="Unassembled WGS sequence"/>
</dbReference>
<organism evidence="8 9">
    <name type="scientific">Streptomyces huasconensis</name>
    <dbReference type="NCBI Taxonomy" id="1854574"/>
    <lineage>
        <taxon>Bacteria</taxon>
        <taxon>Bacillati</taxon>
        <taxon>Actinomycetota</taxon>
        <taxon>Actinomycetes</taxon>
        <taxon>Kitasatosporales</taxon>
        <taxon>Streptomycetaceae</taxon>
        <taxon>Streptomyces</taxon>
    </lineage>
</organism>
<dbReference type="EMBL" id="JBEYRS010000024">
    <property type="protein sequence ID" value="MEW2367354.1"/>
    <property type="molecule type" value="Genomic_DNA"/>
</dbReference>
<evidence type="ECO:0000256" key="4">
    <source>
        <dbReference type="ARBA" id="ARBA00022840"/>
    </source>
</evidence>
<evidence type="ECO:0000313" key="8">
    <source>
        <dbReference type="EMBL" id="MEW2367354.1"/>
    </source>
</evidence>
<evidence type="ECO:0000256" key="3">
    <source>
        <dbReference type="ARBA" id="ARBA00022777"/>
    </source>
</evidence>
<keyword evidence="3 8" id="KW-0418">Kinase</keyword>
<accession>A0ABV3M800</accession>
<dbReference type="PROSITE" id="PS50011">
    <property type="entry name" value="PROTEIN_KINASE_DOM"/>
    <property type="match status" value="1"/>
</dbReference>
<evidence type="ECO:0000256" key="2">
    <source>
        <dbReference type="ARBA" id="ARBA00022741"/>
    </source>
</evidence>
<feature type="domain" description="Protein kinase" evidence="7">
    <location>
        <begin position="26"/>
        <end position="291"/>
    </location>
</feature>
<dbReference type="Pfam" id="PF00069">
    <property type="entry name" value="Pkinase"/>
    <property type="match status" value="1"/>
</dbReference>
<evidence type="ECO:0000313" key="9">
    <source>
        <dbReference type="Proteomes" id="UP001553843"/>
    </source>
</evidence>
<sequence>MRGAVPKPPAVPQPLRDDDPREVAGYPLLARIGQGGMGTVYLSRTRGGQPVALKLIRAEYTRGPQGPAFRERFAREVATARRVFGYHLVPVVDHDAAAELPWLATHYVPGLPLDDALRDHGPLPVPAALRLAACAAHALAAVHTAGVIHRDVKPGNILLASDGPWLLDFGIARAAGAATITTVGRLVGTPRHMSPEHALGRTVTPASDVFTLGLVIAEAACGHHPYGRGNGLAIAARIAGTDREPPALDDVPEPLRTIAAHCLAPRPEDRPTAAETARLCEAEAATPRPLRDFTGWLPAPVAEDVRRIEAAASRPPGAGVPLAEAETVRAVPPTAPLTVRDEEWSRRVRRAP</sequence>
<name>A0ABV3M800_9ACTN</name>
<evidence type="ECO:0000256" key="1">
    <source>
        <dbReference type="ARBA" id="ARBA00022679"/>
    </source>
</evidence>
<feature type="region of interest" description="Disordered" evidence="6">
    <location>
        <begin position="312"/>
        <end position="352"/>
    </location>
</feature>
<dbReference type="InterPro" id="IPR008271">
    <property type="entry name" value="Ser/Thr_kinase_AS"/>
</dbReference>
<keyword evidence="2 5" id="KW-0547">Nucleotide-binding</keyword>
<gene>
    <name evidence="8" type="ORF">AB0887_36130</name>
</gene>
<reference evidence="8 9" key="1">
    <citation type="submission" date="2024-06" db="EMBL/GenBank/DDBJ databases">
        <title>The Natural Products Discovery Center: Release of the First 8490 Sequenced Strains for Exploring Actinobacteria Biosynthetic Diversity.</title>
        <authorList>
            <person name="Kalkreuter E."/>
            <person name="Kautsar S.A."/>
            <person name="Yang D."/>
            <person name="Bader C.D."/>
            <person name="Teijaro C.N."/>
            <person name="Fluegel L."/>
            <person name="Davis C.M."/>
            <person name="Simpson J.R."/>
            <person name="Lauterbach L."/>
            <person name="Steele A.D."/>
            <person name="Gui C."/>
            <person name="Meng S."/>
            <person name="Li G."/>
            <person name="Viehrig K."/>
            <person name="Ye F."/>
            <person name="Su P."/>
            <person name="Kiefer A.F."/>
            <person name="Nichols A."/>
            <person name="Cepeda A.J."/>
            <person name="Yan W."/>
            <person name="Fan B."/>
            <person name="Jiang Y."/>
            <person name="Adhikari A."/>
            <person name="Zheng C.-J."/>
            <person name="Schuster L."/>
            <person name="Cowan T.M."/>
            <person name="Smanski M.J."/>
            <person name="Chevrette M.G."/>
            <person name="De Carvalho L.P.S."/>
            <person name="Shen B."/>
        </authorList>
    </citation>
    <scope>NUCLEOTIDE SEQUENCE [LARGE SCALE GENOMIC DNA]</scope>
    <source>
        <strain evidence="8 9">NPDC047833</strain>
    </source>
</reference>
<dbReference type="CDD" id="cd14014">
    <property type="entry name" value="STKc_PknB_like"/>
    <property type="match status" value="1"/>
</dbReference>
<dbReference type="InterPro" id="IPR011009">
    <property type="entry name" value="Kinase-like_dom_sf"/>
</dbReference>
<dbReference type="RefSeq" id="WP_359782214.1">
    <property type="nucleotide sequence ID" value="NZ_JBEYRR010000011.1"/>
</dbReference>
<dbReference type="Gene3D" id="3.30.200.20">
    <property type="entry name" value="Phosphorylase Kinase, domain 1"/>
    <property type="match status" value="1"/>
</dbReference>
<protein>
    <submittedName>
        <fullName evidence="8">Serine/threonine-protein kinase</fullName>
        <ecNumber evidence="8">2.7.11.1</ecNumber>
    </submittedName>
</protein>
<evidence type="ECO:0000259" key="7">
    <source>
        <dbReference type="PROSITE" id="PS50011"/>
    </source>
</evidence>
<keyword evidence="4 5" id="KW-0067">ATP-binding</keyword>
<dbReference type="InterPro" id="IPR017441">
    <property type="entry name" value="Protein_kinase_ATP_BS"/>
</dbReference>
<dbReference type="Gene3D" id="1.10.510.10">
    <property type="entry name" value="Transferase(Phosphotransferase) domain 1"/>
    <property type="match status" value="1"/>
</dbReference>